<keyword evidence="5" id="KW-0238">DNA-binding</keyword>
<dbReference type="InterPro" id="IPR015943">
    <property type="entry name" value="WD40/YVTN_repeat-like_dom_sf"/>
</dbReference>
<dbReference type="Gene3D" id="3.30.565.10">
    <property type="entry name" value="Histidine kinase-like ATPase, C-terminal domain"/>
    <property type="match status" value="1"/>
</dbReference>
<dbReference type="SMART" id="SM00388">
    <property type="entry name" value="HisKA"/>
    <property type="match status" value="1"/>
</dbReference>
<dbReference type="PRINTS" id="PR00344">
    <property type="entry name" value="BCTRLSENSOR"/>
</dbReference>
<feature type="domain" description="Response regulatory" evidence="11">
    <location>
        <begin position="1056"/>
        <end position="1171"/>
    </location>
</feature>
<dbReference type="FunFam" id="1.10.287.130:FF:000034">
    <property type="entry name" value="Two-component system sensor histidine kinase/response regulator"/>
    <property type="match status" value="1"/>
</dbReference>
<dbReference type="GO" id="GO:0003700">
    <property type="term" value="F:DNA-binding transcription factor activity"/>
    <property type="evidence" value="ECO:0007669"/>
    <property type="project" value="InterPro"/>
</dbReference>
<dbReference type="CDD" id="cd00082">
    <property type="entry name" value="HisKA"/>
    <property type="match status" value="1"/>
</dbReference>
<keyword evidence="8" id="KW-0812">Transmembrane</keyword>
<comment type="catalytic activity">
    <reaction evidence="1">
        <text>ATP + protein L-histidine = ADP + protein N-phospho-L-histidine.</text>
        <dbReference type="EC" id="2.7.13.3"/>
    </reaction>
</comment>
<dbReference type="Gene3D" id="2.60.40.10">
    <property type="entry name" value="Immunoglobulins"/>
    <property type="match status" value="1"/>
</dbReference>
<dbReference type="Pfam" id="PF12833">
    <property type="entry name" value="HTH_18"/>
    <property type="match status" value="1"/>
</dbReference>
<dbReference type="SUPFAM" id="SSF55874">
    <property type="entry name" value="ATPase domain of HSP90 chaperone/DNA topoisomerase II/histidine kinase"/>
    <property type="match status" value="1"/>
</dbReference>
<evidence type="ECO:0000313" key="13">
    <source>
        <dbReference type="Proteomes" id="UP000260814"/>
    </source>
</evidence>
<feature type="domain" description="HTH araC/xylS-type" evidence="9">
    <location>
        <begin position="1210"/>
        <end position="1309"/>
    </location>
</feature>
<evidence type="ECO:0000256" key="8">
    <source>
        <dbReference type="SAM" id="Phobius"/>
    </source>
</evidence>
<dbReference type="Pfam" id="PF07495">
    <property type="entry name" value="Y_Y_Y"/>
    <property type="match status" value="1"/>
</dbReference>
<dbReference type="GO" id="GO:0043565">
    <property type="term" value="F:sequence-specific DNA binding"/>
    <property type="evidence" value="ECO:0007669"/>
    <property type="project" value="InterPro"/>
</dbReference>
<evidence type="ECO:0000256" key="2">
    <source>
        <dbReference type="ARBA" id="ARBA00012438"/>
    </source>
</evidence>
<keyword evidence="12" id="KW-0808">Transferase</keyword>
<feature type="domain" description="Histidine kinase" evidence="10">
    <location>
        <begin position="804"/>
        <end position="1022"/>
    </location>
</feature>
<dbReference type="InterPro" id="IPR009057">
    <property type="entry name" value="Homeodomain-like_sf"/>
</dbReference>
<evidence type="ECO:0000256" key="7">
    <source>
        <dbReference type="PROSITE-ProRule" id="PRU00169"/>
    </source>
</evidence>
<dbReference type="PROSITE" id="PS01124">
    <property type="entry name" value="HTH_ARAC_FAMILY_2"/>
    <property type="match status" value="1"/>
</dbReference>
<accession>A0A3E4Z944</accession>
<dbReference type="Gene3D" id="2.130.10.10">
    <property type="entry name" value="YVTN repeat-like/Quinoprotein amine dehydrogenase"/>
    <property type="match status" value="2"/>
</dbReference>
<gene>
    <name evidence="12" type="ORF">DXB87_07290</name>
</gene>
<dbReference type="InterPro" id="IPR004358">
    <property type="entry name" value="Sig_transdc_His_kin-like_C"/>
</dbReference>
<evidence type="ECO:0000256" key="6">
    <source>
        <dbReference type="ARBA" id="ARBA00023163"/>
    </source>
</evidence>
<dbReference type="PROSITE" id="PS50110">
    <property type="entry name" value="RESPONSE_REGULATORY"/>
    <property type="match status" value="1"/>
</dbReference>
<dbReference type="InterPro" id="IPR036890">
    <property type="entry name" value="HATPase_C_sf"/>
</dbReference>
<dbReference type="InterPro" id="IPR003661">
    <property type="entry name" value="HisK_dim/P_dom"/>
</dbReference>
<dbReference type="SMART" id="SM00448">
    <property type="entry name" value="REC"/>
    <property type="match status" value="1"/>
</dbReference>
<dbReference type="SMART" id="SM00387">
    <property type="entry name" value="HATPase_c"/>
    <property type="match status" value="1"/>
</dbReference>
<feature type="modified residue" description="4-aspartylphosphate" evidence="7">
    <location>
        <position position="1104"/>
    </location>
</feature>
<dbReference type="SUPFAM" id="SSF52172">
    <property type="entry name" value="CheY-like"/>
    <property type="match status" value="1"/>
</dbReference>
<keyword evidence="8" id="KW-0472">Membrane</keyword>
<dbReference type="SUPFAM" id="SSF47384">
    <property type="entry name" value="Homodimeric domain of signal transducing histidine kinase"/>
    <property type="match status" value="1"/>
</dbReference>
<dbReference type="FunFam" id="3.40.50.2300:FF:000138">
    <property type="entry name" value="Two-component system sensor histidine kinase/response regulator"/>
    <property type="match status" value="1"/>
</dbReference>
<protein>
    <recommendedName>
        <fullName evidence="2">histidine kinase</fullName>
        <ecNumber evidence="2">2.7.13.3</ecNumber>
    </recommendedName>
</protein>
<feature type="transmembrane region" description="Helical" evidence="8">
    <location>
        <begin position="750"/>
        <end position="771"/>
    </location>
</feature>
<evidence type="ECO:0000256" key="4">
    <source>
        <dbReference type="ARBA" id="ARBA00023015"/>
    </source>
</evidence>
<evidence type="ECO:0000313" key="12">
    <source>
        <dbReference type="EMBL" id="RGM91536.1"/>
    </source>
</evidence>
<dbReference type="Gene3D" id="3.40.50.2300">
    <property type="match status" value="1"/>
</dbReference>
<dbReference type="InterPro" id="IPR018060">
    <property type="entry name" value="HTH_AraC"/>
</dbReference>
<dbReference type="InterPro" id="IPR011006">
    <property type="entry name" value="CheY-like_superfamily"/>
</dbReference>
<dbReference type="Gene3D" id="1.10.10.60">
    <property type="entry name" value="Homeodomain-like"/>
    <property type="match status" value="2"/>
</dbReference>
<dbReference type="InterPro" id="IPR036097">
    <property type="entry name" value="HisK_dim/P_sf"/>
</dbReference>
<dbReference type="InterPro" id="IPR018062">
    <property type="entry name" value="HTH_AraC-typ_CS"/>
</dbReference>
<dbReference type="EMBL" id="QSTW01000007">
    <property type="protein sequence ID" value="RGM91536.1"/>
    <property type="molecule type" value="Genomic_DNA"/>
</dbReference>
<comment type="caution">
    <text evidence="12">The sequence shown here is derived from an EMBL/GenBank/DDBJ whole genome shotgun (WGS) entry which is preliminary data.</text>
</comment>
<proteinExistence type="predicted"/>
<dbReference type="PROSITE" id="PS00041">
    <property type="entry name" value="HTH_ARAC_FAMILY_1"/>
    <property type="match status" value="1"/>
</dbReference>
<dbReference type="PANTHER" id="PTHR43547">
    <property type="entry name" value="TWO-COMPONENT HISTIDINE KINASE"/>
    <property type="match status" value="1"/>
</dbReference>
<dbReference type="InterPro" id="IPR013783">
    <property type="entry name" value="Ig-like_fold"/>
</dbReference>
<sequence>MSDGMVSNYIVDIIQDKQGYIWMASESGLCKFDGKDFTIYNIGNSAIGSNAQNVLYYNEADNTVWVGTQRDGISIFDCEKQTFITNGVPDMITRDVTDLSPAADGGIWITHYHLGIDYYDNKTKEVTHYWAKDIKGLSGNFWCATDDGKGHLYVGLHKGGLAVIDIQKQTAKVYQHNPEDPYSLPNNTVRCIFISKTNAIWIGTDKGLALFNPHKEQFITFQNQQENPNSLLSNQINDIGESRDGKLWVCAHMGGVSILDLNDNVFTSPENMHFQNIRVTNDLHGISSPNAKCFLQDSFGNIWLGNYRGGVDFLSYNQPVFQTLAYNTLRDGALTDKQVWGLAIDNKSRIWLGGENEIAVFSADMKLQKILSLTAKASPHTHASVIFKDKKGTIWLGLYKDGILTCNPYTEEITRIEMEDKRADICCFYEENNKIWIGTQNGLYSYENGKIVEEKEINEQLPDIMIHGIQRDRQGKLWLGTFGKGLIVFSPEGKRIMRFDTSNGMESNAVNALYIDSEGNLWAATRAGIVHISDTSNPTLEIYNHKQGLIDENVRSIIEDEKGNIWLGTNGGIAQWKSDEKRFLNYTWHQGVPRGDFMDGSVCKDKNGYLFFGSQNGACYFNPEQTTEDIQIAPVRITAVKSYSNSDPSSKGTLVPIVDDKVDLSYQNSTFTVSFSVMDFSQTPQVEYAYTMEGLGKTWFETGDENRITFRNLQPGEYTFKVKTKMRNQTWGEKFTSLQITIAPPIWLTWYAKLFYTIFIALILFAILRFYKRKLALESRLNLEHHQHENDQKLNNERLRFYTNITHELRTPLTLILGPLEDLLADKTLSPRQANKISIIRDSANRLLNLINQILEFRKTETENRKLKVGYHNLALLVQEIGIKYKELNQNAEVNIHINVETQDTKIYYDHEIITIIIDNLMSNALKYTPKGDITLALASNEENGVKYTTISVEDTGHGISQESLNHIFERYYQGQGKYQASGSGIGLALIKSLADLHQATIEVESEVEKGSKFTLKLLTENTYPNAERQVTKEVHKAEDENKQPVSVESEDGKPIVLVVEDNRDIREYVRSSFEEIYEVLTAADGKEGWDIAQSQIPNIIISDIMMPVMDGIELCRHIKEDMRTSHIPVILLTAKDTLQDKEEGYAAGADSFITKPFSARLLNSRINNILENRRKTAGVITSIPVTESEQKNIENERKNLNKLDQEFLDKVTAIIEENLSMEKMDVAFIADKMCMSHSTLYRKIKGLTEMSVNEYVRKIKMKKGMELINEGKYSLAEISDLTGFSSVAYFRQCFKDEYGMAPTEYLKRKQN</sequence>
<dbReference type="SUPFAM" id="SSF46689">
    <property type="entry name" value="Homeodomain-like"/>
    <property type="match status" value="1"/>
</dbReference>
<keyword evidence="6" id="KW-0804">Transcription</keyword>
<evidence type="ECO:0000259" key="9">
    <source>
        <dbReference type="PROSITE" id="PS01124"/>
    </source>
</evidence>
<dbReference type="SUPFAM" id="SSF63829">
    <property type="entry name" value="Calcium-dependent phosphotriesterase"/>
    <property type="match status" value="3"/>
</dbReference>
<evidence type="ECO:0000259" key="11">
    <source>
        <dbReference type="PROSITE" id="PS50110"/>
    </source>
</evidence>
<evidence type="ECO:0000256" key="3">
    <source>
        <dbReference type="ARBA" id="ARBA00022553"/>
    </source>
</evidence>
<dbReference type="Proteomes" id="UP000260814">
    <property type="component" value="Unassembled WGS sequence"/>
</dbReference>
<dbReference type="CDD" id="cd17574">
    <property type="entry name" value="REC_OmpR"/>
    <property type="match status" value="1"/>
</dbReference>
<dbReference type="PROSITE" id="PS50109">
    <property type="entry name" value="HIS_KIN"/>
    <property type="match status" value="1"/>
</dbReference>
<dbReference type="InterPro" id="IPR011123">
    <property type="entry name" value="Y_Y_Y"/>
</dbReference>
<dbReference type="SMART" id="SM00342">
    <property type="entry name" value="HTH_ARAC"/>
    <property type="match status" value="1"/>
</dbReference>
<name>A0A3E4Z944_9BACT</name>
<evidence type="ECO:0000256" key="5">
    <source>
        <dbReference type="ARBA" id="ARBA00023125"/>
    </source>
</evidence>
<reference evidence="12 13" key="1">
    <citation type="submission" date="2018-08" db="EMBL/GenBank/DDBJ databases">
        <title>A genome reference for cultivated species of the human gut microbiota.</title>
        <authorList>
            <person name="Zou Y."/>
            <person name="Xue W."/>
            <person name="Luo G."/>
        </authorList>
    </citation>
    <scope>NUCLEOTIDE SEQUENCE [LARGE SCALE GENOMIC DNA]</scope>
    <source>
        <strain evidence="12 13">OM06-2</strain>
    </source>
</reference>
<dbReference type="EC" id="2.7.13.3" evidence="2"/>
<dbReference type="Pfam" id="PF02518">
    <property type="entry name" value="HATPase_c"/>
    <property type="match status" value="1"/>
</dbReference>
<keyword evidence="3 7" id="KW-0597">Phosphoprotein</keyword>
<dbReference type="InterPro" id="IPR003594">
    <property type="entry name" value="HATPase_dom"/>
</dbReference>
<dbReference type="InterPro" id="IPR011110">
    <property type="entry name" value="Reg_prop"/>
</dbReference>
<dbReference type="Pfam" id="PF00512">
    <property type="entry name" value="HisKA"/>
    <property type="match status" value="1"/>
</dbReference>
<organism evidence="12 13">
    <name type="scientific">Phocaeicola plebeius</name>
    <dbReference type="NCBI Taxonomy" id="310297"/>
    <lineage>
        <taxon>Bacteria</taxon>
        <taxon>Pseudomonadati</taxon>
        <taxon>Bacteroidota</taxon>
        <taxon>Bacteroidia</taxon>
        <taxon>Bacteroidales</taxon>
        <taxon>Bacteroidaceae</taxon>
        <taxon>Phocaeicola</taxon>
    </lineage>
</organism>
<dbReference type="InterPro" id="IPR001789">
    <property type="entry name" value="Sig_transdc_resp-reg_receiver"/>
</dbReference>
<evidence type="ECO:0000256" key="1">
    <source>
        <dbReference type="ARBA" id="ARBA00000085"/>
    </source>
</evidence>
<dbReference type="PANTHER" id="PTHR43547:SF2">
    <property type="entry name" value="HYBRID SIGNAL TRANSDUCTION HISTIDINE KINASE C"/>
    <property type="match status" value="1"/>
</dbReference>
<keyword evidence="4" id="KW-0805">Transcription regulation</keyword>
<dbReference type="InterPro" id="IPR005467">
    <property type="entry name" value="His_kinase_dom"/>
</dbReference>
<dbReference type="Gene3D" id="1.10.287.130">
    <property type="match status" value="1"/>
</dbReference>
<keyword evidence="8" id="KW-1133">Transmembrane helix</keyword>
<dbReference type="Pfam" id="PF07494">
    <property type="entry name" value="Reg_prop"/>
    <property type="match status" value="5"/>
</dbReference>
<dbReference type="GO" id="GO:0000155">
    <property type="term" value="F:phosphorelay sensor kinase activity"/>
    <property type="evidence" value="ECO:0007669"/>
    <property type="project" value="InterPro"/>
</dbReference>
<keyword evidence="12" id="KW-0418">Kinase</keyword>
<dbReference type="Pfam" id="PF00072">
    <property type="entry name" value="Response_reg"/>
    <property type="match status" value="1"/>
</dbReference>
<evidence type="ECO:0000259" key="10">
    <source>
        <dbReference type="PROSITE" id="PS50109"/>
    </source>
</evidence>